<evidence type="ECO:0000313" key="2">
    <source>
        <dbReference type="Proteomes" id="UP000634011"/>
    </source>
</evidence>
<name>A0A923HNB0_9BURK</name>
<evidence type="ECO:0000313" key="1">
    <source>
        <dbReference type="EMBL" id="MBC3861773.1"/>
    </source>
</evidence>
<dbReference type="EMBL" id="JACOFV010000005">
    <property type="protein sequence ID" value="MBC3861773.1"/>
    <property type="molecule type" value="Genomic_DNA"/>
</dbReference>
<sequence>MKMEFGFYINGAVMHECKLCLSSVQKLKDPHIIPRSTHKFVKDQSGRNIRFVLPDIKLQLDNQSDLKEYMLCEACELKFSKFENIGITSLKKVWNNYSVKKGYAFSSNEVIDISCLIHSIFWRASVSQLLSNFKLPIEQENLLQTSLNNGDAIQLPNLAIKISLLSNLKLDGYNNQLIISPWREKYVANIYASYFSFYGLLITMFDPGCLSPNHEVGVYLDTTQQSGKVNLADNYEIEIMAGILARMKKQAQ</sequence>
<proteinExistence type="predicted"/>
<dbReference type="AlphaFoldDB" id="A0A923HNB0"/>
<protein>
    <submittedName>
        <fullName evidence="1">Uncharacterized protein</fullName>
    </submittedName>
</protein>
<dbReference type="Proteomes" id="UP000634011">
    <property type="component" value="Unassembled WGS sequence"/>
</dbReference>
<keyword evidence="2" id="KW-1185">Reference proteome</keyword>
<accession>A0A923HNB0</accession>
<gene>
    <name evidence="1" type="ORF">H8K32_06660</name>
</gene>
<organism evidence="1 2">
    <name type="scientific">Undibacterium jejuense</name>
    <dbReference type="NCBI Taxonomy" id="1344949"/>
    <lineage>
        <taxon>Bacteria</taxon>
        <taxon>Pseudomonadati</taxon>
        <taxon>Pseudomonadota</taxon>
        <taxon>Betaproteobacteria</taxon>
        <taxon>Burkholderiales</taxon>
        <taxon>Oxalobacteraceae</taxon>
        <taxon>Undibacterium</taxon>
    </lineage>
</organism>
<dbReference type="RefSeq" id="WP_186911707.1">
    <property type="nucleotide sequence ID" value="NZ_JACOFV010000005.1"/>
</dbReference>
<comment type="caution">
    <text evidence="1">The sequence shown here is derived from an EMBL/GenBank/DDBJ whole genome shotgun (WGS) entry which is preliminary data.</text>
</comment>
<reference evidence="1" key="1">
    <citation type="submission" date="2020-08" db="EMBL/GenBank/DDBJ databases">
        <title>Novel species isolated from subtropical streams in China.</title>
        <authorList>
            <person name="Lu H."/>
        </authorList>
    </citation>
    <scope>NUCLEOTIDE SEQUENCE</scope>
    <source>
        <strain evidence="1">KACC 12607</strain>
    </source>
</reference>